<proteinExistence type="predicted"/>
<dbReference type="AlphaFoldDB" id="A0A7W7F8E3"/>
<dbReference type="EMBL" id="JACHNZ010000049">
    <property type="protein sequence ID" value="MBB4633619.1"/>
    <property type="molecule type" value="Genomic_DNA"/>
</dbReference>
<reference evidence="2 3" key="1">
    <citation type="submission" date="2020-08" db="EMBL/GenBank/DDBJ databases">
        <title>Genomic Encyclopedia of Type Strains, Phase IV (KMG-IV): sequencing the most valuable type-strain genomes for metagenomic binning, comparative biology and taxonomic classification.</title>
        <authorList>
            <person name="Goeker M."/>
        </authorList>
    </citation>
    <scope>NUCLEOTIDE SEQUENCE [LARGE SCALE GENOMIC DNA]</scope>
    <source>
        <strain evidence="2 3">DSM 17328</strain>
    </source>
</reference>
<keyword evidence="3" id="KW-1185">Reference proteome</keyword>
<dbReference type="Proteomes" id="UP000566324">
    <property type="component" value="Unassembled WGS sequence"/>
</dbReference>
<sequence length="59" mass="6611">MFEKSVGSGGERTTHERPSACDTNSRDLEDLLRELDRPLDQSVVDRGLLRLATFVAGRH</sequence>
<evidence type="ECO:0000313" key="2">
    <source>
        <dbReference type="EMBL" id="MBB4633619.1"/>
    </source>
</evidence>
<protein>
    <submittedName>
        <fullName evidence="2">Uncharacterized protein</fullName>
    </submittedName>
</protein>
<gene>
    <name evidence="2" type="ORF">GGQ98_003265</name>
</gene>
<comment type="caution">
    <text evidence="2">The sequence shown here is derived from an EMBL/GenBank/DDBJ whole genome shotgun (WGS) entry which is preliminary data.</text>
</comment>
<evidence type="ECO:0000256" key="1">
    <source>
        <dbReference type="SAM" id="MobiDB-lite"/>
    </source>
</evidence>
<accession>A0A7W7F8E3</accession>
<organism evidence="2 3">
    <name type="scientific">Sphingosinicella soli</name>
    <dbReference type="NCBI Taxonomy" id="333708"/>
    <lineage>
        <taxon>Bacteria</taxon>
        <taxon>Pseudomonadati</taxon>
        <taxon>Pseudomonadota</taxon>
        <taxon>Alphaproteobacteria</taxon>
        <taxon>Sphingomonadales</taxon>
        <taxon>Sphingosinicellaceae</taxon>
        <taxon>Sphingosinicella</taxon>
    </lineage>
</organism>
<feature type="compositionally biased region" description="Basic and acidic residues" evidence="1">
    <location>
        <begin position="12"/>
        <end position="25"/>
    </location>
</feature>
<feature type="region of interest" description="Disordered" evidence="1">
    <location>
        <begin position="1"/>
        <end position="25"/>
    </location>
</feature>
<evidence type="ECO:0000313" key="3">
    <source>
        <dbReference type="Proteomes" id="UP000566324"/>
    </source>
</evidence>
<name>A0A7W7F8E3_9SPHN</name>